<feature type="domain" description="Teneurin-like YD-shell" evidence="4">
    <location>
        <begin position="1169"/>
        <end position="1349"/>
    </location>
</feature>
<dbReference type="InterPro" id="IPR056823">
    <property type="entry name" value="TEN-like_YD-shell"/>
</dbReference>
<evidence type="ECO:0000313" key="6">
    <source>
        <dbReference type="Proteomes" id="UP001231941"/>
    </source>
</evidence>
<reference evidence="5 6" key="1">
    <citation type="submission" date="2023-08" db="EMBL/GenBank/DDBJ databases">
        <authorList>
            <person name="Park J.-S."/>
        </authorList>
    </citation>
    <scope>NUCLEOTIDE SEQUENCE [LARGE SCALE GENOMIC DNA]</scope>
    <source>
        <strain evidence="5 6">2205SS18-9</strain>
    </source>
</reference>
<name>A0ABT9J0I7_9BACL</name>
<dbReference type="InterPro" id="IPR050708">
    <property type="entry name" value="T6SS_VgrG/RHS"/>
</dbReference>
<evidence type="ECO:0000259" key="4">
    <source>
        <dbReference type="Pfam" id="PF25023"/>
    </source>
</evidence>
<dbReference type="Pfam" id="PF05593">
    <property type="entry name" value="RHS_repeat"/>
    <property type="match status" value="3"/>
</dbReference>
<keyword evidence="1" id="KW-0677">Repeat</keyword>
<dbReference type="NCBIfam" id="TIGR03696">
    <property type="entry name" value="Rhs_assc_core"/>
    <property type="match status" value="1"/>
</dbReference>
<evidence type="ECO:0000259" key="3">
    <source>
        <dbReference type="Pfam" id="PF20148"/>
    </source>
</evidence>
<dbReference type="PANTHER" id="PTHR32305:SF15">
    <property type="entry name" value="PROTEIN RHSA-RELATED"/>
    <property type="match status" value="1"/>
</dbReference>
<dbReference type="SUPFAM" id="SSF69304">
    <property type="entry name" value="Tricorn protease N-terminal domain"/>
    <property type="match status" value="1"/>
</dbReference>
<evidence type="ECO:0000256" key="1">
    <source>
        <dbReference type="ARBA" id="ARBA00022737"/>
    </source>
</evidence>
<gene>
    <name evidence="5" type="ORF">Q5Y73_13480</name>
</gene>
<evidence type="ECO:0000313" key="5">
    <source>
        <dbReference type="EMBL" id="MDP5275123.1"/>
    </source>
</evidence>
<feature type="domain" description="Teneurin-like YD-shell" evidence="4">
    <location>
        <begin position="1357"/>
        <end position="1475"/>
    </location>
</feature>
<keyword evidence="6" id="KW-1185">Reference proteome</keyword>
<organism evidence="5 6">
    <name type="scientific">Chengkuizengella axinellae</name>
    <dbReference type="NCBI Taxonomy" id="3064388"/>
    <lineage>
        <taxon>Bacteria</taxon>
        <taxon>Bacillati</taxon>
        <taxon>Bacillota</taxon>
        <taxon>Bacilli</taxon>
        <taxon>Bacillales</taxon>
        <taxon>Paenibacillaceae</taxon>
        <taxon>Chengkuizengella</taxon>
    </lineage>
</organism>
<dbReference type="InterPro" id="IPR045351">
    <property type="entry name" value="DUF6531"/>
</dbReference>
<dbReference type="InterPro" id="IPR022385">
    <property type="entry name" value="Rhs_assc_core"/>
</dbReference>
<dbReference type="EMBL" id="JAVAMP010000006">
    <property type="protein sequence ID" value="MDP5275123.1"/>
    <property type="molecule type" value="Genomic_DNA"/>
</dbReference>
<comment type="caution">
    <text evidence="5">The sequence shown here is derived from an EMBL/GenBank/DDBJ whole genome shotgun (WGS) entry which is preliminary data.</text>
</comment>
<feature type="domain" description="DUF6531" evidence="3">
    <location>
        <begin position="466"/>
        <end position="538"/>
    </location>
</feature>
<feature type="domain" description="Teneurin-like YD-shell" evidence="4">
    <location>
        <begin position="738"/>
        <end position="919"/>
    </location>
</feature>
<evidence type="ECO:0000256" key="2">
    <source>
        <dbReference type="SAM" id="MobiDB-lite"/>
    </source>
</evidence>
<feature type="compositionally biased region" description="Acidic residues" evidence="2">
    <location>
        <begin position="43"/>
        <end position="55"/>
    </location>
</feature>
<sequence length="2129" mass="238327">MKKTLHKSLLLVFILIFLSSTIIPTYASQITNSFISFESETPTMEEEPVTEEPLPEETPVAEPVTEGPLPEETPVAEPVTEEPLPEETPVTEEPVIEEPLPEETPVTEEPVTEEPLPEETPVTEEPVIEETISEGTVNSLEALSAKEQLIIGTLAVASGLEFTDQEVLGAVTQDMYNKRKELLDEAIATSTDTSVTVTRELWNWLTEYAQNDAVSLEGSSLQYVSYEHVLNGDWNSPYAYLSASTVLEVEHSRMRVLYNNVIETKTLDGHYNPGGWFFSMKIQPVLVHGFQGSGLSWDIFDYNHHPIISLLYQGNLVATYDMGVKGNDVKISSGYIPLTTPAMVDTILLTAKGTGNELWYWNELELYTQSLTESVLKEVLISSDDMVLNWSWTQGANLEDVSIILPVSATTISTTTDATSNLINMTAGNFIYTDVRSTPISGSDAATKIQSIDYYSFADTRSFHADPVDTSSGAMVIHRNLLQLHGPQKLAFKTAYNSLLLNDNSLGIGWSHNFDTYLEQESENSVVIHWSNHQKNRFILNVDGTYDSIDRATRWDQLTQNEDGSYTIKRKDQKIYQFDSTGKLMELINRHGKSTFFEYDASTNQLIKVIEEDTGFYFEFAYSLNNQLTQLTDNLNRVVLFQYDANNHLTQITNARGEIITYTYDEQGRVISSTEQGVQIFLNTYDELGRVIAQDDGVEGNGITTFQYDEESEPGFLITLVTKRDGQIKKLIHDYQYRLVRIEDELGHVTTMEYDGLGNLIKETKSLNQTEQYVYDERGNKIEIIDPLGNSTTMTYDDRNNLIRFTDAIHQTTENRYDEYNRLVQVTNPEGNTLTNTYNDLGYVHSMVNFNGDETLFTSVNGMLQEKTDPNGNIVKYEYDEIGRLMKETFSETEVVTYTYDALDNVTQKTDQLGYSTQFAYDMQGNLLQETNVLGESTNYSYNANGKLISVQDRAGNSIFYEYDAEDRLQKIIDPLGNETIQTYDAKGRVIQITDPAGNVTTKEYSAIDQLLIETDPLGYSKFFTYDPLGYVSSTTDRDGNTTFTTYNATGQLTQVTDALSGTTQYVYDSKGNIIKEVDALGNETHYTYDGTGNLLSKTDALGNSTSYVYDSNGNLVIETDAANQSTRYAYNHVNQLITTTDAKENTLERVYDAKGRMISTIDPLGNTVSMNYDELDRLVSSTDEVGNIETYTYDSMDRLLSTTDSEGNKSTFTYDVLGNLLSETNALNLATQYTYDKNRNRLTETDAKGNTTSYTYNQRDELIQKEDALGNVILYVYNKEGRLTHITDALENTTTYTYDANGRQTGVTDALGNTLTTQYDAVGNVISELDAKGTDITSVLYNDGYLPIQTIDALGNSTSQAYDAIGRLTTLTDPSGNIQTYQYDAVNQLIQSINAMGGVSQQSFDSKGQVVSFTDANGVQTSFQYDVAGRLIQETLDSGGILSYQYDGRDLLTQKKNARDQVTTFEYDAIGRLIKTVSPESPIDITYDENNNRLTVTDQDGKAITRVYDVLDRIVSYTDEYGNKIEYQYDEIGNISQLTYPDGKIVSYTYDEAGNMKSVTDWTGRVTSYTYDENNKLISTLRSDASIETRTYDVAGQLIELKDETANGDIIHYETFTYDASNNVVSEGEKNYVYDDLDRLTNAENILQPLDQSIINYQYAYDIGGNIQSIQKSTDLSTQETNMTYTSDNRLETYNGEAVLYDADGNMTYGPVNGVMEQMKYDAQNRLIRAGDFTYTYNAEDIRTSVTNTITNEKTYQVVNPHAYYSQLLMEVDAEGNPITYYVYGLGLIAQETANGDYSAYHYDRRGSTVALTNENGEITDQYTYSPYGELLYSEGAADHPFLYNGKYGVVTDDNGLYYMRARYYNPDIKRFINRDVVQGSISSSLSLNKYAYVNGNPVSYIDPFGLSRDSDDVGFLGKTWGFTKSAANFLVFDDARTVLDSDASFTERVVAGASLLPAGKVFKLGKLVGNAKTGVKASKESKDFSKLSMIDNNGAGKTGAYNPSFNGISGQGLGRLEGKELNVSQKGLDIVKSHLSQFGDFPENTAMIRRLEDATANKKKISGADASFYMHEVSESTKMKKGIDYDTAHKEALQKYEVSPFSVYHPDVIKSMPENFGGAWKKFWGID</sequence>
<dbReference type="PANTHER" id="PTHR32305">
    <property type="match status" value="1"/>
</dbReference>
<protein>
    <submittedName>
        <fullName evidence="5">RHS repeat-associated core domain-containing protein</fullName>
    </submittedName>
</protein>
<accession>A0ABT9J0I7</accession>
<dbReference type="Gene3D" id="2.180.10.10">
    <property type="entry name" value="RHS repeat-associated core"/>
    <property type="match status" value="5"/>
</dbReference>
<dbReference type="NCBIfam" id="TIGR01643">
    <property type="entry name" value="YD_repeat_2x"/>
    <property type="match status" value="25"/>
</dbReference>
<feature type="domain" description="Teneurin-like YD-shell" evidence="4">
    <location>
        <begin position="983"/>
        <end position="1158"/>
    </location>
</feature>
<dbReference type="InterPro" id="IPR031325">
    <property type="entry name" value="RHS_repeat"/>
</dbReference>
<dbReference type="Pfam" id="PF25023">
    <property type="entry name" value="TEN_YD-shell"/>
    <property type="match status" value="4"/>
</dbReference>
<dbReference type="InterPro" id="IPR006530">
    <property type="entry name" value="YD"/>
</dbReference>
<proteinExistence type="predicted"/>
<feature type="compositionally biased region" description="Low complexity" evidence="2">
    <location>
        <begin position="57"/>
        <end position="78"/>
    </location>
</feature>
<dbReference type="Proteomes" id="UP001231941">
    <property type="component" value="Unassembled WGS sequence"/>
</dbReference>
<dbReference type="RefSeq" id="WP_305992435.1">
    <property type="nucleotide sequence ID" value="NZ_JAVAMP010000006.1"/>
</dbReference>
<dbReference type="Pfam" id="PF20148">
    <property type="entry name" value="DUF6531"/>
    <property type="match status" value="1"/>
</dbReference>
<feature type="region of interest" description="Disordered" evidence="2">
    <location>
        <begin position="39"/>
        <end position="124"/>
    </location>
</feature>